<protein>
    <submittedName>
        <fullName evidence="3">Uncharacterized protein LOC127750321 isoform X1</fullName>
    </submittedName>
</protein>
<proteinExistence type="predicted"/>
<dbReference type="GeneID" id="127750321"/>
<dbReference type="KEGG" id="foc:127750321"/>
<feature type="compositionally biased region" description="Low complexity" evidence="1">
    <location>
        <begin position="219"/>
        <end position="228"/>
    </location>
</feature>
<organism evidence="2 3">
    <name type="scientific">Frankliniella occidentalis</name>
    <name type="common">Western flower thrips</name>
    <name type="synonym">Euthrips occidentalis</name>
    <dbReference type="NCBI Taxonomy" id="133901"/>
    <lineage>
        <taxon>Eukaryota</taxon>
        <taxon>Metazoa</taxon>
        <taxon>Ecdysozoa</taxon>
        <taxon>Arthropoda</taxon>
        <taxon>Hexapoda</taxon>
        <taxon>Insecta</taxon>
        <taxon>Pterygota</taxon>
        <taxon>Neoptera</taxon>
        <taxon>Paraneoptera</taxon>
        <taxon>Thysanoptera</taxon>
        <taxon>Terebrantia</taxon>
        <taxon>Thripoidea</taxon>
        <taxon>Thripidae</taxon>
        <taxon>Frankliniella</taxon>
    </lineage>
</organism>
<dbReference type="RefSeq" id="XP_052127671.1">
    <property type="nucleotide sequence ID" value="XM_052271711.1"/>
</dbReference>
<gene>
    <name evidence="3" type="primary">LOC127750321</name>
</gene>
<accession>A0A9C6X1X7</accession>
<evidence type="ECO:0000256" key="1">
    <source>
        <dbReference type="SAM" id="MobiDB-lite"/>
    </source>
</evidence>
<reference evidence="3" key="1">
    <citation type="submission" date="2025-08" db="UniProtKB">
        <authorList>
            <consortium name="RefSeq"/>
        </authorList>
    </citation>
    <scope>IDENTIFICATION</scope>
    <source>
        <tissue evidence="3">Whole organism</tissue>
    </source>
</reference>
<keyword evidence="2" id="KW-1185">Reference proteome</keyword>
<sequence>MIPAPEPPSPSQEVPTENLLDVSVERLDELLMRPHQDHQEPSQPRVEELDPAVGGMEDLQGVLTAVRARLVSALECHLAQRSRLSCVATQTDTPVRGFDDHLERTPLPSTGDEDECMQVDVEDDDREGAQEVVQRRSQETQVCLVKVQLQHDDEHNQRVALQRSQGTQADNGPQRDPIAHHLQCTLALERHALARLSRSLTGMAPGSLRRCPLKRLFRPRAAPGQGTRRGPRRGAESWTPRDCSPLKRLFRTRPAPGKGTRRRPRRGAESWTPRDCRRLRGWVRRHIWRTLEDLASPASTVPSTPTQHHVARIRRHCARAARSRAALQLQVAQLSAQLQEGEDERRCARGHIEFLQRRLQQLIHCSAVTARDLAALRSVHDKLTGELAGAKQLPGLCRDQDDDGLAAESKGSSDEGAKTASSRGGGDRKDSIDQGDDRKRLDEQLDHTPSKLVECEPPAPEERELAELDARVCQVVRGLRGCSSGCSGPGAECLMLLRVVPLLARQLLLERRRTASAASPRAAQHPLAPPNTPREALSTPSSPPRLQRALSRECAARLQAQSLAHQHHLHVVRAEHHKHVQSLNAAHLQTVGKLMDQHVVALSRAREQLRAEVRAEVQRELRRDMRAVVARSTADLEALHQAELNSLLRSSSDPGQRAPQWAPQCEGSGMPVSASETGLSDKNPHQLKKWLEIHEAEVVKQAASLALHSMDVGAAGDYVIAHATDSNAPPGGNISTPNLSSNRMSAWHSYMVN</sequence>
<dbReference type="Proteomes" id="UP000504606">
    <property type="component" value="Unplaced"/>
</dbReference>
<feature type="region of interest" description="Disordered" evidence="1">
    <location>
        <begin position="515"/>
        <end position="549"/>
    </location>
</feature>
<feature type="region of interest" description="Disordered" evidence="1">
    <location>
        <begin position="649"/>
        <end position="681"/>
    </location>
</feature>
<feature type="region of interest" description="Disordered" evidence="1">
    <location>
        <begin position="399"/>
        <end position="461"/>
    </location>
</feature>
<evidence type="ECO:0000313" key="2">
    <source>
        <dbReference type="Proteomes" id="UP000504606"/>
    </source>
</evidence>
<name>A0A9C6X1X7_FRAOC</name>
<feature type="region of interest" description="Disordered" evidence="1">
    <location>
        <begin position="215"/>
        <end position="272"/>
    </location>
</feature>
<feature type="compositionally biased region" description="Basic and acidic residues" evidence="1">
    <location>
        <begin position="425"/>
        <end position="449"/>
    </location>
</feature>
<dbReference type="OrthoDB" id="8197747at2759"/>
<dbReference type="AlphaFoldDB" id="A0A9C6X1X7"/>
<evidence type="ECO:0000313" key="3">
    <source>
        <dbReference type="RefSeq" id="XP_052127671.1"/>
    </source>
</evidence>